<dbReference type="InterPro" id="IPR041581">
    <property type="entry name" value="Glyoxalase_6"/>
</dbReference>
<evidence type="ECO:0000313" key="7">
    <source>
        <dbReference type="EMBL" id="ACS31723.1"/>
    </source>
</evidence>
<dbReference type="KEGG" id="mlu:Mlut_22560"/>
<dbReference type="InterPro" id="IPR036428">
    <property type="entry name" value="PCD_sf"/>
</dbReference>
<sequence>MSENAPDPRRRLSTPEVAAEELADWRLLAGRLHARFVPADYATGLEFVARIGAAAEAADHHPETTLTYGDVLLTLSSHDVGGVTSRDVRLARRVSALAEELGIRADPGGLSRVEIGLDTARGEEHARFYAALLGARVMHEGEVADPSLQAPTLWWQGPAAEGSAGEAPLPGPEVEQRWHFDVWVAPEEAEARLRAALDAGGRLVSDAAAPSFWVVEDVDGNRSCICTSQDRA</sequence>
<dbReference type="InterPro" id="IPR001533">
    <property type="entry name" value="Pterin_deHydtase"/>
</dbReference>
<feature type="domain" description="Glyoxalase-like" evidence="6">
    <location>
        <begin position="115"/>
        <end position="226"/>
    </location>
</feature>
<keyword evidence="5 8" id="KW-0456">Lyase</keyword>
<dbReference type="Gene3D" id="3.30.1360.20">
    <property type="entry name" value="Transcriptional coactivator/pterin dehydratase"/>
    <property type="match status" value="1"/>
</dbReference>
<reference evidence="7" key="1">
    <citation type="submission" date="2009-05" db="EMBL/GenBank/DDBJ databases">
        <title>Complete sequence of Micrococcus luteus NCTC 2665.</title>
        <authorList>
            <consortium name="US DOE Joint Genome Institute"/>
            <person name="Lucas S."/>
            <person name="Copeland A."/>
            <person name="Lapidus A."/>
            <person name="Glavina del Rio T."/>
            <person name="Dalin E."/>
            <person name="Tice H."/>
            <person name="Bruce D."/>
            <person name="Goodwin L."/>
            <person name="Pitluck S."/>
            <person name="Lowry S."/>
            <person name="Larimer F."/>
            <person name="Land M."/>
            <person name="Hauser L."/>
            <person name="Kyrpides N."/>
            <person name="Lykidis A."/>
            <person name="Young M."/>
            <person name="Greenblatt C."/>
        </authorList>
    </citation>
    <scope>NUCLEOTIDE SEQUENCE</scope>
    <source>
        <strain evidence="7">NCTC 2665</strain>
    </source>
</reference>
<dbReference type="Pfam" id="PF01329">
    <property type="entry name" value="Pterin_4a"/>
    <property type="match status" value="1"/>
</dbReference>
<organism evidence="7 9">
    <name type="scientific">Micrococcus luteus (strain ATCC 4698 / DSM 20030 / JCM 1464 / CCM 169 / CCUG 5858 / IAM 1056 / NBRC 3333 / NCIMB 9278 / NCTC 2665 / VKM Ac-2230)</name>
    <name type="common">Micrococcus lysodeikticus</name>
    <dbReference type="NCBI Taxonomy" id="465515"/>
    <lineage>
        <taxon>Bacteria</taxon>
        <taxon>Bacillati</taxon>
        <taxon>Actinomycetota</taxon>
        <taxon>Actinomycetes</taxon>
        <taxon>Micrococcales</taxon>
        <taxon>Micrococcaceae</taxon>
        <taxon>Micrococcus</taxon>
    </lineage>
</organism>
<dbReference type="eggNOG" id="COG2154">
    <property type="taxonomic scope" value="Bacteria"/>
</dbReference>
<evidence type="ECO:0000313" key="10">
    <source>
        <dbReference type="Proteomes" id="UP000248985"/>
    </source>
</evidence>
<dbReference type="GO" id="GO:0006729">
    <property type="term" value="P:tetrahydrobiopterin biosynthetic process"/>
    <property type="evidence" value="ECO:0007669"/>
    <property type="project" value="InterPro"/>
</dbReference>
<name>C5C7N5_MICLC</name>
<evidence type="ECO:0000259" key="6">
    <source>
        <dbReference type="Pfam" id="PF18029"/>
    </source>
</evidence>
<dbReference type="Pfam" id="PF18029">
    <property type="entry name" value="Glyoxalase_6"/>
    <property type="match status" value="1"/>
</dbReference>
<dbReference type="SUPFAM" id="SSF55248">
    <property type="entry name" value="PCD-like"/>
    <property type="match status" value="1"/>
</dbReference>
<evidence type="ECO:0000256" key="4">
    <source>
        <dbReference type="ARBA" id="ARBA00021735"/>
    </source>
</evidence>
<dbReference type="InterPro" id="IPR029068">
    <property type="entry name" value="Glyas_Bleomycin-R_OHBP_Dase"/>
</dbReference>
<dbReference type="HOGENOM" id="CLU_109854_0_0_11"/>
<evidence type="ECO:0000256" key="5">
    <source>
        <dbReference type="ARBA" id="ARBA00023239"/>
    </source>
</evidence>
<evidence type="ECO:0000313" key="9">
    <source>
        <dbReference type="Proteomes" id="UP000000738"/>
    </source>
</evidence>
<dbReference type="EMBL" id="LS483396">
    <property type="protein sequence ID" value="SQG48154.1"/>
    <property type="molecule type" value="Genomic_DNA"/>
</dbReference>
<evidence type="ECO:0000256" key="2">
    <source>
        <dbReference type="ARBA" id="ARBA00006472"/>
    </source>
</evidence>
<dbReference type="Proteomes" id="UP000000738">
    <property type="component" value="Chromosome"/>
</dbReference>
<dbReference type="PANTHER" id="PTHR12599">
    <property type="entry name" value="PTERIN-4-ALPHA-CARBINOLAMINE DEHYDRATASE"/>
    <property type="match status" value="1"/>
</dbReference>
<evidence type="ECO:0000313" key="8">
    <source>
        <dbReference type="EMBL" id="SQG48154.1"/>
    </source>
</evidence>
<evidence type="ECO:0000256" key="3">
    <source>
        <dbReference type="ARBA" id="ARBA00013252"/>
    </source>
</evidence>
<dbReference type="GeneID" id="93344100"/>
<accession>C5C7N5</accession>
<proteinExistence type="inferred from homology"/>
<dbReference type="CDD" id="cd00488">
    <property type="entry name" value="PCD_DCoH"/>
    <property type="match status" value="1"/>
</dbReference>
<reference evidence="8 10" key="3">
    <citation type="submission" date="2018-06" db="EMBL/GenBank/DDBJ databases">
        <authorList>
            <consortium name="Pathogen Informatics"/>
            <person name="Doyle S."/>
        </authorList>
    </citation>
    <scope>NUCLEOTIDE SEQUENCE [LARGE SCALE GENOMIC DNA]</scope>
    <source>
        <strain evidence="8 10">NCTC2665</strain>
    </source>
</reference>
<reference evidence="9" key="2">
    <citation type="journal article" date="2010" name="J. Bacteriol.">
        <title>Genome sequence of the Fleming strain of Micrococcus luteus, a simple free-living actinobacterium.</title>
        <authorList>
            <person name="Young M."/>
            <person name="Artsatbanov V."/>
            <person name="Beller H.R."/>
            <person name="Chandra G."/>
            <person name="Chater K.F."/>
            <person name="Dover L.G."/>
            <person name="Goh E.B."/>
            <person name="Kahan T."/>
            <person name="Kaprelyants A.S."/>
            <person name="Kyrpides N."/>
            <person name="Lapidus A."/>
            <person name="Lowry S.R."/>
            <person name="Lykidis A."/>
            <person name="Mahillon J."/>
            <person name="Markowitz V."/>
            <person name="Mavromatis K."/>
            <person name="Mukamolova G.V."/>
            <person name="Oren A."/>
            <person name="Rokem J.S."/>
            <person name="Smith M.C."/>
            <person name="Young D.I."/>
            <person name="Greenblatt C.L."/>
        </authorList>
    </citation>
    <scope>NUCLEOTIDE SEQUENCE [LARGE SCALE GENOMIC DNA]</scope>
    <source>
        <strain evidence="9">ATCC 4698 / DSM 20030 / JCM 1464 / NBRC 3333 / NCIMB 9278 / NCTC 2665 / VKM Ac-2230</strain>
    </source>
</reference>
<dbReference type="PATRIC" id="fig|465515.4.peg.2186"/>
<evidence type="ECO:0000256" key="1">
    <source>
        <dbReference type="ARBA" id="ARBA00001554"/>
    </source>
</evidence>
<dbReference type="EnsemblBacteria" id="ACS31723">
    <property type="protein sequence ID" value="ACS31723"/>
    <property type="gene ID" value="Mlut_22560"/>
</dbReference>
<dbReference type="RefSeq" id="WP_010079862.1">
    <property type="nucleotide sequence ID" value="NC_012803.1"/>
</dbReference>
<dbReference type="Proteomes" id="UP000248985">
    <property type="component" value="Chromosome 1"/>
</dbReference>
<dbReference type="GO" id="GO:0008124">
    <property type="term" value="F:4-alpha-hydroxytetrahydrobiopterin dehydratase activity"/>
    <property type="evidence" value="ECO:0007669"/>
    <property type="project" value="UniProtKB-EC"/>
</dbReference>
<comment type="similarity">
    <text evidence="2">Belongs to the pterin-4-alpha-carbinolamine dehydratase family.</text>
</comment>
<comment type="catalytic activity">
    <reaction evidence="1">
        <text>(4aS,6R)-4a-hydroxy-L-erythro-5,6,7,8-tetrahydrobiopterin = (6R)-L-erythro-6,7-dihydrobiopterin + H2O</text>
        <dbReference type="Rhea" id="RHEA:11920"/>
        <dbReference type="ChEBI" id="CHEBI:15377"/>
        <dbReference type="ChEBI" id="CHEBI:15642"/>
        <dbReference type="ChEBI" id="CHEBI:43120"/>
        <dbReference type="EC" id="4.2.1.96"/>
    </reaction>
</comment>
<gene>
    <name evidence="8" type="primary">phhB</name>
    <name evidence="7" type="ordered locus">Mlut_22560</name>
    <name evidence="8" type="ORF">NCTC2665_00928</name>
</gene>
<dbReference type="AlphaFoldDB" id="C5C7N5"/>
<keyword evidence="9" id="KW-1185">Reference proteome</keyword>
<protein>
    <recommendedName>
        <fullName evidence="4">Putative pterin-4-alpha-carbinolamine dehydratase</fullName>
        <ecNumber evidence="3">4.2.1.96</ecNumber>
    </recommendedName>
</protein>
<dbReference type="Gene3D" id="3.10.180.10">
    <property type="entry name" value="2,3-Dihydroxybiphenyl 1,2-Dioxygenase, domain 1"/>
    <property type="match status" value="1"/>
</dbReference>
<dbReference type="EC" id="4.2.1.96" evidence="3"/>
<dbReference type="STRING" id="465515.Mlut_22560"/>
<dbReference type="SUPFAM" id="SSF54593">
    <property type="entry name" value="Glyoxalase/Bleomycin resistance protein/Dihydroxybiphenyl dioxygenase"/>
    <property type="match status" value="1"/>
</dbReference>
<dbReference type="PANTHER" id="PTHR12599:SF0">
    <property type="entry name" value="PTERIN-4-ALPHA-CARBINOLAMINE DEHYDRATASE"/>
    <property type="match status" value="1"/>
</dbReference>
<dbReference type="EMBL" id="CP001628">
    <property type="protein sequence ID" value="ACS31723.1"/>
    <property type="molecule type" value="Genomic_DNA"/>
</dbReference>